<comment type="caution">
    <text evidence="1">The sequence shown here is derived from an EMBL/GenBank/DDBJ whole genome shotgun (WGS) entry which is preliminary data.</text>
</comment>
<keyword evidence="2" id="KW-1185">Reference proteome</keyword>
<name>A0ABS6JPR4_9BACI</name>
<protein>
    <submittedName>
        <fullName evidence="1">Uncharacterized protein</fullName>
    </submittedName>
</protein>
<dbReference type="Proteomes" id="UP000784880">
    <property type="component" value="Unassembled WGS sequence"/>
</dbReference>
<evidence type="ECO:0000313" key="2">
    <source>
        <dbReference type="Proteomes" id="UP000784880"/>
    </source>
</evidence>
<accession>A0ABS6JPR4</accession>
<reference evidence="1 2" key="1">
    <citation type="submission" date="2021-06" db="EMBL/GenBank/DDBJ databases">
        <title>Bacillus sp. RD4P76, an endophyte from a halophyte.</title>
        <authorList>
            <person name="Sun J.-Q."/>
        </authorList>
    </citation>
    <scope>NUCLEOTIDE SEQUENCE [LARGE SCALE GENOMIC DNA]</scope>
    <source>
        <strain evidence="1 2">CGMCC 1.15917</strain>
    </source>
</reference>
<gene>
    <name evidence="1" type="ORF">KS419_21815</name>
</gene>
<proteinExistence type="predicted"/>
<dbReference type="RefSeq" id="WP_217068912.1">
    <property type="nucleotide sequence ID" value="NZ_JAHQCS010000176.1"/>
</dbReference>
<dbReference type="EMBL" id="JAHQCS010000176">
    <property type="protein sequence ID" value="MBU9714380.1"/>
    <property type="molecule type" value="Genomic_DNA"/>
</dbReference>
<sequence>MNKINSFENTYRNLMTEYKKTGDLDKLEKIYNLMDKQIYDEKTMYHLKDLAYNRIQAFEGEVTLTPILKYRKAVLLLLLQRRQEALKEFKLLIQGEKVEPFIKDRSKCYLLKYFDDVIRTREAQEFYESIHKSKDPTALHMLEDLKLSQSYDVSDLEDSPDDRIDYNIAFTSDDYIELPLTNRVTEINFRMNYIPENFDLYLDQVKEEYYIMGEQLSLTSKELAALFTMARIADCTIGDLYVAIYKEPYEYIKRQKDKLQQFTSRLRRSKLVPLGLTFQDTNLLPGTSFCLIYTSSYNDLI</sequence>
<evidence type="ECO:0000313" key="1">
    <source>
        <dbReference type="EMBL" id="MBU9714380.1"/>
    </source>
</evidence>
<organism evidence="1 2">
    <name type="scientific">Evansella tamaricis</name>
    <dbReference type="NCBI Taxonomy" id="2069301"/>
    <lineage>
        <taxon>Bacteria</taxon>
        <taxon>Bacillati</taxon>
        <taxon>Bacillota</taxon>
        <taxon>Bacilli</taxon>
        <taxon>Bacillales</taxon>
        <taxon>Bacillaceae</taxon>
        <taxon>Evansella</taxon>
    </lineage>
</organism>